<dbReference type="CDD" id="cd05917">
    <property type="entry name" value="FACL_like_2"/>
    <property type="match status" value="1"/>
</dbReference>
<feature type="domain" description="AMP-dependent synthetase/ligase" evidence="3">
    <location>
        <begin position="21"/>
        <end position="409"/>
    </location>
</feature>
<sequence>MADSTSPWVDGLTIGQVLAGTVARYGDRDALVFPGLGLRWTWRQFQQEVDRVACGLAGIGLGKGDHVAVWATNKPEWVLLQFATARIGAVLVTVNPAYRPFELRFVLKQSDAKALFLVDRFKTSDYFAMLAEICPDLAHAERGMLQSDEYPHLKAVVAINGEPPAGVLGWSDLLDAGSALPLEMLDSVGRTLDPLEPINIQYTSGTTGFPKAAMLSHRNILLNAYYIGQRQRITAEDRICIPVPFYHCFGCVLGTLCSVVHGAAMILPAEYFQPEATLDAIEQGKATVLYGVPTMFIAQLQHPTFAGRDLSSLRTGIMSGSPCPIEVMRQVIDKMGAKDITIAYGQTEASPVVTQTDVDDPIQLRVETVGKPLPGIEVKLVDPETQQVCGDNQQGEICSRGHVVMLGYYGDPAATAAAIDSDGFLHSGDLAIRLPNGYYRITGRMKDMVIRGGENIYPREIEEFLFTHDAIEQAVVLGVPDEKYGEELCAWIKLKQGAQLDEADVREFCRCSLAHYKAPRYIRFVAEFPQTVTGKIQKFKIRETMIKDHGLAEQETA</sequence>
<evidence type="ECO:0000313" key="5">
    <source>
        <dbReference type="EMBL" id="QDU95990.1"/>
    </source>
</evidence>
<dbReference type="InterPro" id="IPR020845">
    <property type="entry name" value="AMP-binding_CS"/>
</dbReference>
<evidence type="ECO:0000259" key="3">
    <source>
        <dbReference type="Pfam" id="PF00501"/>
    </source>
</evidence>
<dbReference type="EC" id="6.2.1.3" evidence="5"/>
<dbReference type="FunFam" id="3.40.50.12780:FF:000003">
    <property type="entry name" value="Long-chain-fatty-acid--CoA ligase FadD"/>
    <property type="match status" value="1"/>
</dbReference>
<dbReference type="Gene3D" id="3.40.50.12780">
    <property type="entry name" value="N-terminal domain of ligase-like"/>
    <property type="match status" value="1"/>
</dbReference>
<dbReference type="KEGG" id="lcre:Pla8534_38090"/>
<dbReference type="RefSeq" id="WP_145054667.1">
    <property type="nucleotide sequence ID" value="NZ_CP036433.1"/>
</dbReference>
<protein>
    <submittedName>
        <fullName evidence="5">Long-chain-fatty-acid--CoA ligase</fullName>
        <ecNumber evidence="5">6.2.1.3</ecNumber>
    </submittedName>
</protein>
<dbReference type="InterPro" id="IPR042099">
    <property type="entry name" value="ANL_N_sf"/>
</dbReference>
<dbReference type="InterPro" id="IPR000873">
    <property type="entry name" value="AMP-dep_synth/lig_dom"/>
</dbReference>
<keyword evidence="6" id="KW-1185">Reference proteome</keyword>
<dbReference type="PANTHER" id="PTHR43201">
    <property type="entry name" value="ACYL-COA SYNTHETASE"/>
    <property type="match status" value="1"/>
</dbReference>
<dbReference type="AlphaFoldDB" id="A0A518DVX3"/>
<gene>
    <name evidence="5" type="primary">lcfB_5</name>
    <name evidence="5" type="ORF">Pla8534_38090</name>
</gene>
<dbReference type="Pfam" id="PF00501">
    <property type="entry name" value="AMP-binding"/>
    <property type="match status" value="1"/>
</dbReference>
<dbReference type="PANTHER" id="PTHR43201:SF5">
    <property type="entry name" value="MEDIUM-CHAIN ACYL-COA LIGASE ACSF2, MITOCHONDRIAL"/>
    <property type="match status" value="1"/>
</dbReference>
<dbReference type="Gene3D" id="3.30.300.30">
    <property type="match status" value="1"/>
</dbReference>
<dbReference type="GO" id="GO:0031956">
    <property type="term" value="F:medium-chain fatty acid-CoA ligase activity"/>
    <property type="evidence" value="ECO:0007669"/>
    <property type="project" value="TreeGrafter"/>
</dbReference>
<evidence type="ECO:0000256" key="2">
    <source>
        <dbReference type="ARBA" id="ARBA00022598"/>
    </source>
</evidence>
<dbReference type="EMBL" id="CP036433">
    <property type="protein sequence ID" value="QDU95990.1"/>
    <property type="molecule type" value="Genomic_DNA"/>
</dbReference>
<dbReference type="InterPro" id="IPR045851">
    <property type="entry name" value="AMP-bd_C_sf"/>
</dbReference>
<dbReference type="SUPFAM" id="SSF56801">
    <property type="entry name" value="Acetyl-CoA synthetase-like"/>
    <property type="match status" value="1"/>
</dbReference>
<dbReference type="PROSITE" id="PS00455">
    <property type="entry name" value="AMP_BINDING"/>
    <property type="match status" value="1"/>
</dbReference>
<accession>A0A518DVX3</accession>
<keyword evidence="2 5" id="KW-0436">Ligase</keyword>
<evidence type="ECO:0000256" key="1">
    <source>
        <dbReference type="ARBA" id="ARBA00006432"/>
    </source>
</evidence>
<dbReference type="Pfam" id="PF13193">
    <property type="entry name" value="AMP-binding_C"/>
    <property type="match status" value="1"/>
</dbReference>
<organism evidence="5 6">
    <name type="scientific">Lignipirellula cremea</name>
    <dbReference type="NCBI Taxonomy" id="2528010"/>
    <lineage>
        <taxon>Bacteria</taxon>
        <taxon>Pseudomonadati</taxon>
        <taxon>Planctomycetota</taxon>
        <taxon>Planctomycetia</taxon>
        <taxon>Pirellulales</taxon>
        <taxon>Pirellulaceae</taxon>
        <taxon>Lignipirellula</taxon>
    </lineage>
</organism>
<dbReference type="InterPro" id="IPR025110">
    <property type="entry name" value="AMP-bd_C"/>
</dbReference>
<dbReference type="Proteomes" id="UP000317648">
    <property type="component" value="Chromosome"/>
</dbReference>
<evidence type="ECO:0000313" key="6">
    <source>
        <dbReference type="Proteomes" id="UP000317648"/>
    </source>
</evidence>
<name>A0A518DVX3_9BACT</name>
<dbReference type="OrthoDB" id="9778383at2"/>
<evidence type="ECO:0000259" key="4">
    <source>
        <dbReference type="Pfam" id="PF13193"/>
    </source>
</evidence>
<reference evidence="5 6" key="1">
    <citation type="submission" date="2019-02" db="EMBL/GenBank/DDBJ databases">
        <title>Deep-cultivation of Planctomycetes and their phenomic and genomic characterization uncovers novel biology.</title>
        <authorList>
            <person name="Wiegand S."/>
            <person name="Jogler M."/>
            <person name="Boedeker C."/>
            <person name="Pinto D."/>
            <person name="Vollmers J."/>
            <person name="Rivas-Marin E."/>
            <person name="Kohn T."/>
            <person name="Peeters S.H."/>
            <person name="Heuer A."/>
            <person name="Rast P."/>
            <person name="Oberbeckmann S."/>
            <person name="Bunk B."/>
            <person name="Jeske O."/>
            <person name="Meyerdierks A."/>
            <person name="Storesund J.E."/>
            <person name="Kallscheuer N."/>
            <person name="Luecker S."/>
            <person name="Lage O.M."/>
            <person name="Pohl T."/>
            <person name="Merkel B.J."/>
            <person name="Hornburger P."/>
            <person name="Mueller R.-W."/>
            <person name="Bruemmer F."/>
            <person name="Labrenz M."/>
            <person name="Spormann A.M."/>
            <person name="Op den Camp H."/>
            <person name="Overmann J."/>
            <person name="Amann R."/>
            <person name="Jetten M.S.M."/>
            <person name="Mascher T."/>
            <person name="Medema M.H."/>
            <person name="Devos D.P."/>
            <person name="Kaster A.-K."/>
            <person name="Ovreas L."/>
            <person name="Rohde M."/>
            <person name="Galperin M.Y."/>
            <person name="Jogler C."/>
        </authorList>
    </citation>
    <scope>NUCLEOTIDE SEQUENCE [LARGE SCALE GENOMIC DNA]</scope>
    <source>
        <strain evidence="5 6">Pla85_3_4</strain>
    </source>
</reference>
<feature type="domain" description="AMP-binding enzyme C-terminal" evidence="4">
    <location>
        <begin position="460"/>
        <end position="535"/>
    </location>
</feature>
<dbReference type="GO" id="GO:0004467">
    <property type="term" value="F:long-chain fatty acid-CoA ligase activity"/>
    <property type="evidence" value="ECO:0007669"/>
    <property type="project" value="UniProtKB-EC"/>
</dbReference>
<proteinExistence type="inferred from homology"/>
<comment type="similarity">
    <text evidence="1">Belongs to the ATP-dependent AMP-binding enzyme family.</text>
</comment>
<dbReference type="FunFam" id="3.30.300.30:FF:000008">
    <property type="entry name" value="2,3-dihydroxybenzoate-AMP ligase"/>
    <property type="match status" value="1"/>
</dbReference>